<evidence type="ECO:0000256" key="2">
    <source>
        <dbReference type="ARBA" id="ARBA00022692"/>
    </source>
</evidence>
<evidence type="ECO:0000256" key="1">
    <source>
        <dbReference type="ARBA" id="ARBA00004141"/>
    </source>
</evidence>
<dbReference type="Pfam" id="PF09685">
    <property type="entry name" value="MamF_MmsF"/>
    <property type="match status" value="1"/>
</dbReference>
<keyword evidence="7" id="KW-1185">Reference proteome</keyword>
<dbReference type="AlphaFoldDB" id="A0A7Y6A050"/>
<evidence type="ECO:0000256" key="4">
    <source>
        <dbReference type="ARBA" id="ARBA00023136"/>
    </source>
</evidence>
<sequence length="126" mass="13595">MSYEPHQSPPPSGADQDRTWAMLAHLGGILAYVWAGWIPALVIWLVHRDKGGPAATEARVALNFQLTVLIGLVICRVVQSIPVIGVVGWLGIIALSIISLVLSILAALAVQRGGSYRYPFSLELVR</sequence>
<keyword evidence="3 5" id="KW-1133">Transmembrane helix</keyword>
<gene>
    <name evidence="6" type="ORF">HP550_05555</name>
</gene>
<feature type="transmembrane region" description="Helical" evidence="5">
    <location>
        <begin position="58"/>
        <end position="81"/>
    </location>
</feature>
<accession>A0A7Y6A050</accession>
<feature type="transmembrane region" description="Helical" evidence="5">
    <location>
        <begin position="87"/>
        <end position="110"/>
    </location>
</feature>
<evidence type="ECO:0000256" key="5">
    <source>
        <dbReference type="SAM" id="Phobius"/>
    </source>
</evidence>
<feature type="transmembrane region" description="Helical" evidence="5">
    <location>
        <begin position="20"/>
        <end position="46"/>
    </location>
</feature>
<dbReference type="Proteomes" id="UP000565724">
    <property type="component" value="Unassembled WGS sequence"/>
</dbReference>
<evidence type="ECO:0000313" key="6">
    <source>
        <dbReference type="EMBL" id="NUU16713.1"/>
    </source>
</evidence>
<dbReference type="EMBL" id="JABMCI010000054">
    <property type="protein sequence ID" value="NUU16713.1"/>
    <property type="molecule type" value="Genomic_DNA"/>
</dbReference>
<dbReference type="InterPro" id="IPR019109">
    <property type="entry name" value="MamF_MmsF"/>
</dbReference>
<comment type="caution">
    <text evidence="6">The sequence shown here is derived from an EMBL/GenBank/DDBJ whole genome shotgun (WGS) entry which is preliminary data.</text>
</comment>
<name>A0A7Y6A050_9CELL</name>
<keyword evidence="2 5" id="KW-0812">Transmembrane</keyword>
<organism evidence="6 7">
    <name type="scientific">Cellulomonas humilata</name>
    <dbReference type="NCBI Taxonomy" id="144055"/>
    <lineage>
        <taxon>Bacteria</taxon>
        <taxon>Bacillati</taxon>
        <taxon>Actinomycetota</taxon>
        <taxon>Actinomycetes</taxon>
        <taxon>Micrococcales</taxon>
        <taxon>Cellulomonadaceae</taxon>
        <taxon>Cellulomonas</taxon>
    </lineage>
</organism>
<evidence type="ECO:0000256" key="3">
    <source>
        <dbReference type="ARBA" id="ARBA00022989"/>
    </source>
</evidence>
<keyword evidence="4 5" id="KW-0472">Membrane</keyword>
<proteinExistence type="predicted"/>
<reference evidence="6 7" key="1">
    <citation type="submission" date="2020-05" db="EMBL/GenBank/DDBJ databases">
        <title>Genome Sequencing of Type Strains.</title>
        <authorList>
            <person name="Lemaire J.F."/>
            <person name="Inderbitzin P."/>
            <person name="Gregorio O.A."/>
            <person name="Collins S.B."/>
            <person name="Wespe N."/>
            <person name="Knight-Connoni V."/>
        </authorList>
    </citation>
    <scope>NUCLEOTIDE SEQUENCE [LARGE SCALE GENOMIC DNA]</scope>
    <source>
        <strain evidence="6 7">ATCC 25174</strain>
    </source>
</reference>
<dbReference type="RefSeq" id="WP_175346597.1">
    <property type="nucleotide sequence ID" value="NZ_JABMCI010000054.1"/>
</dbReference>
<protein>
    <submittedName>
        <fullName evidence="6">DUF4870 domain-containing protein</fullName>
    </submittedName>
</protein>
<evidence type="ECO:0000313" key="7">
    <source>
        <dbReference type="Proteomes" id="UP000565724"/>
    </source>
</evidence>
<comment type="subcellular location">
    <subcellularLocation>
        <location evidence="1">Membrane</location>
        <topology evidence="1">Multi-pass membrane protein</topology>
    </subcellularLocation>
</comment>